<name>A0AAW1MM80_POPJA</name>
<dbReference type="PANTHER" id="PTHR45994:SF1">
    <property type="entry name" value="FI21225P1"/>
    <property type="match status" value="1"/>
</dbReference>
<accession>A0AAW1MM80</accession>
<dbReference type="AlphaFoldDB" id="A0AAW1MM80"/>
<dbReference type="EMBL" id="JASPKY010000038">
    <property type="protein sequence ID" value="KAK9746734.1"/>
    <property type="molecule type" value="Genomic_DNA"/>
</dbReference>
<protein>
    <submittedName>
        <fullName evidence="5">Myosin-binding striated muscle assembly central</fullName>
    </submittedName>
</protein>
<feature type="domain" description="UNC-45/Cro1/She4 central" evidence="4">
    <location>
        <begin position="129"/>
        <end position="281"/>
    </location>
</feature>
<dbReference type="GO" id="GO:0005737">
    <property type="term" value="C:cytoplasm"/>
    <property type="evidence" value="ECO:0007669"/>
    <property type="project" value="UniProtKB-SubCell"/>
</dbReference>
<dbReference type="Proteomes" id="UP001458880">
    <property type="component" value="Unassembled WGS sequence"/>
</dbReference>
<sequence length="740" mass="82077">MQTILNTFSGMENKPDAKPNIDMCKKYMNEINTLLTYLVTAVNNRMISGLARDAIVELLMKNIHYDALNWAEQLVEIGGVERLMECASELEEYKYESSMNITPSTRTVVAVCLARIYENMEEYKYESSMNITPSTRTVVAVCLARIYENMYYDSAREKFIGKVDTFIKEKLLTPDIESKEKLLTPDIESKVRAAVAITSLLRGPIDVGNTIIAKEGVMEMILVMANTDDELQQKVSCECIIAAASKLDKAKAIISQGLTILKNLYKSSSDAVRVRALVGLVRALVGLCKLGSSGGTDSTLKPFQEGSNLKLAEACRKFLLHPGKNQDLKKWAAEGLSYLTLDAEVKEKLIEDKPALQALIELAKTGDQSVIYGVITTLVNLVNAYEKQEILPEMVELAKFAKHHIPEEHELDDQDFVTRRIQILAKEGVTTALVALAKTESNNSKELISRVFNAICSDQDLRGIVVQQGGVKVLIKMALNGTAKGKRHAAQALSRIAITINPEVAFPGQRSLEVIRPLLSALHPDCTGLENFEALMGLCNIAQMNESARLRILNEEGFAKIEHYIYEDHLMLCRAATQCVTNMCFSPDVVKIYEGPNDKVKMLLALCADEDADTCLAASGALAILTASSTSCCEKIYELKSWLEALHNLLVNPNRDIQYRGVSIVRNMMGSSKEVAEKLIDTDILEILMALLKIEDEKKLDIKRVSEEALKAAEKWGIIRTPNPDDLQLATTSKIVELEE</sequence>
<evidence type="ECO:0000259" key="4">
    <source>
        <dbReference type="Pfam" id="PF11701"/>
    </source>
</evidence>
<evidence type="ECO:0000256" key="3">
    <source>
        <dbReference type="ARBA" id="ARBA00022803"/>
    </source>
</evidence>
<proteinExistence type="predicted"/>
<dbReference type="InterPro" id="IPR024660">
    <property type="entry name" value="UCS_central_dom"/>
</dbReference>
<dbReference type="GO" id="GO:0051879">
    <property type="term" value="F:Hsp90 protein binding"/>
    <property type="evidence" value="ECO:0007669"/>
    <property type="project" value="TreeGrafter"/>
</dbReference>
<dbReference type="Pfam" id="PF11701">
    <property type="entry name" value="UNC45-central"/>
    <property type="match status" value="1"/>
</dbReference>
<dbReference type="InterPro" id="IPR011989">
    <property type="entry name" value="ARM-like"/>
</dbReference>
<evidence type="ECO:0000313" key="5">
    <source>
        <dbReference type="EMBL" id="KAK9746734.1"/>
    </source>
</evidence>
<comment type="caution">
    <text evidence="5">The sequence shown here is derived from an EMBL/GenBank/DDBJ whole genome shotgun (WGS) entry which is preliminary data.</text>
</comment>
<dbReference type="SUPFAM" id="SSF48371">
    <property type="entry name" value="ARM repeat"/>
    <property type="match status" value="2"/>
</dbReference>
<reference evidence="5 6" key="1">
    <citation type="journal article" date="2024" name="BMC Genomics">
        <title>De novo assembly and annotation of Popillia japonica's genome with initial clues to its potential as an invasive pest.</title>
        <authorList>
            <person name="Cucini C."/>
            <person name="Boschi S."/>
            <person name="Funari R."/>
            <person name="Cardaioli E."/>
            <person name="Iannotti N."/>
            <person name="Marturano G."/>
            <person name="Paoli F."/>
            <person name="Bruttini M."/>
            <person name="Carapelli A."/>
            <person name="Frati F."/>
            <person name="Nardi F."/>
        </authorList>
    </citation>
    <scope>NUCLEOTIDE SEQUENCE [LARGE SCALE GENOMIC DNA]</scope>
    <source>
        <strain evidence="5">DMR45628</strain>
    </source>
</reference>
<organism evidence="5 6">
    <name type="scientific">Popillia japonica</name>
    <name type="common">Japanese beetle</name>
    <dbReference type="NCBI Taxonomy" id="7064"/>
    <lineage>
        <taxon>Eukaryota</taxon>
        <taxon>Metazoa</taxon>
        <taxon>Ecdysozoa</taxon>
        <taxon>Arthropoda</taxon>
        <taxon>Hexapoda</taxon>
        <taxon>Insecta</taxon>
        <taxon>Pterygota</taxon>
        <taxon>Neoptera</taxon>
        <taxon>Endopterygota</taxon>
        <taxon>Coleoptera</taxon>
        <taxon>Polyphaga</taxon>
        <taxon>Scarabaeiformia</taxon>
        <taxon>Scarabaeidae</taxon>
        <taxon>Rutelinae</taxon>
        <taxon>Popillia</taxon>
    </lineage>
</organism>
<comment type="subcellular location">
    <subcellularLocation>
        <location evidence="1">Cytoplasm</location>
    </subcellularLocation>
</comment>
<evidence type="ECO:0000256" key="1">
    <source>
        <dbReference type="ARBA" id="ARBA00004496"/>
    </source>
</evidence>
<dbReference type="SMART" id="SM00185">
    <property type="entry name" value="ARM"/>
    <property type="match status" value="4"/>
</dbReference>
<gene>
    <name evidence="5" type="ORF">QE152_g5904</name>
</gene>
<keyword evidence="6" id="KW-1185">Reference proteome</keyword>
<keyword evidence="3" id="KW-0802">TPR repeat</keyword>
<keyword evidence="2" id="KW-0963">Cytoplasm</keyword>
<dbReference type="InterPro" id="IPR000225">
    <property type="entry name" value="Armadillo"/>
</dbReference>
<evidence type="ECO:0000313" key="6">
    <source>
        <dbReference type="Proteomes" id="UP001458880"/>
    </source>
</evidence>
<dbReference type="InterPro" id="IPR016024">
    <property type="entry name" value="ARM-type_fold"/>
</dbReference>
<evidence type="ECO:0000256" key="2">
    <source>
        <dbReference type="ARBA" id="ARBA00022490"/>
    </source>
</evidence>
<dbReference type="PANTHER" id="PTHR45994">
    <property type="entry name" value="FI21225P1"/>
    <property type="match status" value="1"/>
</dbReference>
<dbReference type="Gene3D" id="1.25.10.10">
    <property type="entry name" value="Leucine-rich Repeat Variant"/>
    <property type="match status" value="3"/>
</dbReference>